<dbReference type="Gene3D" id="3.40.190.10">
    <property type="entry name" value="Periplasmic binding protein-like II"/>
    <property type="match status" value="2"/>
</dbReference>
<evidence type="ECO:0000313" key="7">
    <source>
        <dbReference type="EMBL" id="TPG57891.1"/>
    </source>
</evidence>
<evidence type="ECO:0000256" key="3">
    <source>
        <dbReference type="ARBA" id="ARBA00023015"/>
    </source>
</evidence>
<evidence type="ECO:0000256" key="4">
    <source>
        <dbReference type="ARBA" id="ARBA00023125"/>
    </source>
</evidence>
<accession>A0A502G8C1</accession>
<dbReference type="InterPro" id="IPR005119">
    <property type="entry name" value="LysR_subst-bd"/>
</dbReference>
<dbReference type="Pfam" id="PF00126">
    <property type="entry name" value="HTH_1"/>
    <property type="match status" value="1"/>
</dbReference>
<keyword evidence="2" id="KW-0678">Repressor</keyword>
<dbReference type="Proteomes" id="UP000317663">
    <property type="component" value="Unassembled WGS sequence"/>
</dbReference>
<dbReference type="PROSITE" id="PS50931">
    <property type="entry name" value="HTH_LYSR"/>
    <property type="match status" value="1"/>
</dbReference>
<evidence type="ECO:0000259" key="6">
    <source>
        <dbReference type="PROSITE" id="PS50931"/>
    </source>
</evidence>
<comment type="similarity">
    <text evidence="1">Belongs to the LysR transcriptional regulatory family.</text>
</comment>
<dbReference type="OrthoDB" id="8807047at2"/>
<keyword evidence="5" id="KW-0804">Transcription</keyword>
<dbReference type="InterPro" id="IPR000847">
    <property type="entry name" value="LysR_HTH_N"/>
</dbReference>
<dbReference type="InterPro" id="IPR036388">
    <property type="entry name" value="WH-like_DNA-bd_sf"/>
</dbReference>
<sequence length="309" mass="35379">MNYFNEKLPTIKQLQCFVAVAHELNFRRAAERMRMTQPPLTRQIQCLEDVIGCHLFTRNTHQVHLTEEGMRLQTQAMQLIEQLSQLVKSLKVESGTVKIGVTRTLDFTLIPTINAHLEKLIDADDVSSYQLTSKQLLQILGRGNLDIALTGEKSSSNDDEFDFRWLHREPLMLALPSSHPASIKDSLSLQDVADLPLYWFSRSANPSFYDKCEAFFEKLPFTLKRKSEPDDSLLTLANVARGKGMALMPESMCLSMREGLCYRKLEARTARQLNIDVYLVVRKNEQRENVLRAVEQLIPLAPEEQSERV</sequence>
<dbReference type="PANTHER" id="PTHR30346:SF17">
    <property type="entry name" value="LYSR FAMILY TRANSCRIPTIONAL REGULATOR"/>
    <property type="match status" value="1"/>
</dbReference>
<dbReference type="PRINTS" id="PR00039">
    <property type="entry name" value="HTHLYSR"/>
</dbReference>
<comment type="caution">
    <text evidence="7">The sequence shown here is derived from an EMBL/GenBank/DDBJ whole genome shotgun (WGS) entry which is preliminary data.</text>
</comment>
<proteinExistence type="inferred from homology"/>
<dbReference type="InterPro" id="IPR036390">
    <property type="entry name" value="WH_DNA-bd_sf"/>
</dbReference>
<keyword evidence="3" id="KW-0805">Transcription regulation</keyword>
<dbReference type="EMBL" id="RCZD01000012">
    <property type="protein sequence ID" value="TPG57891.1"/>
    <property type="molecule type" value="Genomic_DNA"/>
</dbReference>
<gene>
    <name evidence="7" type="ORF">EAH77_19680</name>
</gene>
<evidence type="ECO:0000256" key="5">
    <source>
        <dbReference type="ARBA" id="ARBA00023163"/>
    </source>
</evidence>
<dbReference type="Pfam" id="PF03466">
    <property type="entry name" value="LysR_substrate"/>
    <property type="match status" value="1"/>
</dbReference>
<evidence type="ECO:0000313" key="8">
    <source>
        <dbReference type="Proteomes" id="UP000317663"/>
    </source>
</evidence>
<dbReference type="PANTHER" id="PTHR30346">
    <property type="entry name" value="TRANSCRIPTIONAL DUAL REGULATOR HCAR-RELATED"/>
    <property type="match status" value="1"/>
</dbReference>
<reference evidence="7 8" key="1">
    <citation type="journal article" date="2019" name="Environ. Microbiol.">
        <title>Species interactions and distinct microbial communities in high Arctic permafrost affected cryosols are associated with the CH4 and CO2 gas fluxes.</title>
        <authorList>
            <person name="Altshuler I."/>
            <person name="Hamel J."/>
            <person name="Turney S."/>
            <person name="Magnuson E."/>
            <person name="Levesque R."/>
            <person name="Greer C."/>
            <person name="Whyte L.G."/>
        </authorList>
    </citation>
    <scope>NUCLEOTIDE SEQUENCE [LARGE SCALE GENOMIC DNA]</scope>
    <source>
        <strain evidence="7 8">E4</strain>
    </source>
</reference>
<dbReference type="GO" id="GO:0003677">
    <property type="term" value="F:DNA binding"/>
    <property type="evidence" value="ECO:0007669"/>
    <property type="project" value="UniProtKB-KW"/>
</dbReference>
<evidence type="ECO:0000256" key="2">
    <source>
        <dbReference type="ARBA" id="ARBA00022491"/>
    </source>
</evidence>
<evidence type="ECO:0000256" key="1">
    <source>
        <dbReference type="ARBA" id="ARBA00009437"/>
    </source>
</evidence>
<protein>
    <submittedName>
        <fullName evidence="7">LysR family transcriptional regulator</fullName>
    </submittedName>
</protein>
<dbReference type="FunFam" id="1.10.10.10:FF:000001">
    <property type="entry name" value="LysR family transcriptional regulator"/>
    <property type="match status" value="1"/>
</dbReference>
<organism evidence="7 8">
    <name type="scientific">Ewingella americana</name>
    <dbReference type="NCBI Taxonomy" id="41202"/>
    <lineage>
        <taxon>Bacteria</taxon>
        <taxon>Pseudomonadati</taxon>
        <taxon>Pseudomonadota</taxon>
        <taxon>Gammaproteobacteria</taxon>
        <taxon>Enterobacterales</taxon>
        <taxon>Yersiniaceae</taxon>
        <taxon>Ewingella</taxon>
    </lineage>
</organism>
<dbReference type="RefSeq" id="WP_140474497.1">
    <property type="nucleotide sequence ID" value="NZ_RCZD01000012.1"/>
</dbReference>
<name>A0A502G8C1_9GAMM</name>
<dbReference type="SUPFAM" id="SSF46785">
    <property type="entry name" value="Winged helix' DNA-binding domain"/>
    <property type="match status" value="1"/>
</dbReference>
<keyword evidence="4" id="KW-0238">DNA-binding</keyword>
<dbReference type="CDD" id="cd08414">
    <property type="entry name" value="PBP2_LTTR_aromatics_like"/>
    <property type="match status" value="1"/>
</dbReference>
<dbReference type="Gene3D" id="1.10.10.10">
    <property type="entry name" value="Winged helix-like DNA-binding domain superfamily/Winged helix DNA-binding domain"/>
    <property type="match status" value="1"/>
</dbReference>
<keyword evidence="8" id="KW-1185">Reference proteome</keyword>
<dbReference type="SUPFAM" id="SSF53850">
    <property type="entry name" value="Periplasmic binding protein-like II"/>
    <property type="match status" value="1"/>
</dbReference>
<dbReference type="GO" id="GO:0003700">
    <property type="term" value="F:DNA-binding transcription factor activity"/>
    <property type="evidence" value="ECO:0007669"/>
    <property type="project" value="InterPro"/>
</dbReference>
<dbReference type="AlphaFoldDB" id="A0A502G8C1"/>
<dbReference type="GO" id="GO:0032993">
    <property type="term" value="C:protein-DNA complex"/>
    <property type="evidence" value="ECO:0007669"/>
    <property type="project" value="TreeGrafter"/>
</dbReference>
<feature type="domain" description="HTH lysR-type" evidence="6">
    <location>
        <begin position="9"/>
        <end position="66"/>
    </location>
</feature>